<keyword evidence="7" id="KW-1185">Reference proteome</keyword>
<evidence type="ECO:0000256" key="3">
    <source>
        <dbReference type="ARBA" id="ARBA00022729"/>
    </source>
</evidence>
<dbReference type="PRINTS" id="PR00337">
    <property type="entry name" value="LEUILEVALBP"/>
</dbReference>
<dbReference type="PANTHER" id="PTHR30483">
    <property type="entry name" value="LEUCINE-SPECIFIC-BINDING PROTEIN"/>
    <property type="match status" value="1"/>
</dbReference>
<dbReference type="GO" id="GO:0006865">
    <property type="term" value="P:amino acid transport"/>
    <property type="evidence" value="ECO:0007669"/>
    <property type="project" value="UniProtKB-KW"/>
</dbReference>
<evidence type="ECO:0000313" key="6">
    <source>
        <dbReference type="EMBL" id="SDL87010.1"/>
    </source>
</evidence>
<dbReference type="PROSITE" id="PS51257">
    <property type="entry name" value="PROKAR_LIPOPROTEIN"/>
    <property type="match status" value="1"/>
</dbReference>
<evidence type="ECO:0000256" key="1">
    <source>
        <dbReference type="ARBA" id="ARBA00010062"/>
    </source>
</evidence>
<reference evidence="6 7" key="1">
    <citation type="submission" date="2016-10" db="EMBL/GenBank/DDBJ databases">
        <authorList>
            <person name="de Groot N.N."/>
        </authorList>
    </citation>
    <scope>NUCLEOTIDE SEQUENCE [LARGE SCALE GENOMIC DNA]</scope>
    <source>
        <strain evidence="6 7">DSM 1736</strain>
    </source>
</reference>
<gene>
    <name evidence="6" type="ORF">SAMN04488502_1011045</name>
</gene>
<comment type="similarity">
    <text evidence="1">Belongs to the leucine-binding protein family.</text>
</comment>
<proteinExistence type="inferred from homology"/>
<dbReference type="CDD" id="cd06349">
    <property type="entry name" value="PBP1_ABC_HAAT-like"/>
    <property type="match status" value="1"/>
</dbReference>
<feature type="domain" description="Leucine-binding protein" evidence="5">
    <location>
        <begin position="38"/>
        <end position="370"/>
    </location>
</feature>
<keyword evidence="4" id="KW-0029">Amino-acid transport</keyword>
<organism evidence="6 7">
    <name type="scientific">Dendrosporobacter quercicolus</name>
    <dbReference type="NCBI Taxonomy" id="146817"/>
    <lineage>
        <taxon>Bacteria</taxon>
        <taxon>Bacillati</taxon>
        <taxon>Bacillota</taxon>
        <taxon>Negativicutes</taxon>
        <taxon>Selenomonadales</taxon>
        <taxon>Sporomusaceae</taxon>
        <taxon>Dendrosporobacter</taxon>
    </lineage>
</organism>
<dbReference type="InterPro" id="IPR051010">
    <property type="entry name" value="BCAA_transport"/>
</dbReference>
<evidence type="ECO:0000259" key="5">
    <source>
        <dbReference type="Pfam" id="PF13458"/>
    </source>
</evidence>
<dbReference type="InterPro" id="IPR028082">
    <property type="entry name" value="Peripla_BP_I"/>
</dbReference>
<dbReference type="PANTHER" id="PTHR30483:SF6">
    <property type="entry name" value="PERIPLASMIC BINDING PROTEIN OF ABC TRANSPORTER FOR NATURAL AMINO ACIDS"/>
    <property type="match status" value="1"/>
</dbReference>
<evidence type="ECO:0000256" key="4">
    <source>
        <dbReference type="ARBA" id="ARBA00022970"/>
    </source>
</evidence>
<dbReference type="EMBL" id="FNHB01000001">
    <property type="protein sequence ID" value="SDL87010.1"/>
    <property type="molecule type" value="Genomic_DNA"/>
</dbReference>
<evidence type="ECO:0000313" key="7">
    <source>
        <dbReference type="Proteomes" id="UP000214880"/>
    </source>
</evidence>
<dbReference type="SUPFAM" id="SSF53822">
    <property type="entry name" value="Periplasmic binding protein-like I"/>
    <property type="match status" value="1"/>
</dbReference>
<dbReference type="Pfam" id="PF13458">
    <property type="entry name" value="Peripla_BP_6"/>
    <property type="match status" value="1"/>
</dbReference>
<name>A0A1G9NKW3_9FIRM</name>
<dbReference type="STRING" id="146817.SAMN04488502_1011045"/>
<sequence>MKRIRYGLLMVMTVIIAVLLGGCGGSQGAKTEGDNALYVGVAGPFSGDGAEYGAMWKKGLEIAAEEINAKGGVNGRLIKLIYEDSQADPKQAASIAQKFVKDERIIAELGDFSTNATWSASPIYQKAGLVQFAFNPSHPELTKHGDYVFQLCPTQADQAIAMANLATDKLKAKKVAVLYLNTDFGKAVKDNAVQAVQAKQAEVVASEAYLSTDKDFKAQLTKVKELNPDVIILGSYYTDTALIMKQAKDLGVKATFIASSSVHSPALLSLGGDAVEGLVTLSVFNIGNPGETLQHFTAKYQEKYGASEPDTFAVQAYDALRLIANAAAKSAEQGEITRKSVRDELAKTQNFPAASQDSITYSPTRQLSQPELFPITVKEGKFVPYHL</sequence>
<keyword evidence="3" id="KW-0732">Signal</keyword>
<dbReference type="InterPro" id="IPR000709">
    <property type="entry name" value="Leu_Ile_Val-bd"/>
</dbReference>
<dbReference type="RefSeq" id="WP_173812619.1">
    <property type="nucleotide sequence ID" value="NZ_FNHB01000001.1"/>
</dbReference>
<keyword evidence="2" id="KW-0813">Transport</keyword>
<evidence type="ECO:0000256" key="2">
    <source>
        <dbReference type="ARBA" id="ARBA00022448"/>
    </source>
</evidence>
<protein>
    <submittedName>
        <fullName evidence="6">Amino acid/amide ABC transporter substrate-binding protein, HAAT family</fullName>
    </submittedName>
</protein>
<dbReference type="InterPro" id="IPR028081">
    <property type="entry name" value="Leu-bd"/>
</dbReference>
<dbReference type="AlphaFoldDB" id="A0A1G9NKW3"/>
<dbReference type="Gene3D" id="3.40.50.2300">
    <property type="match status" value="2"/>
</dbReference>
<dbReference type="Proteomes" id="UP000214880">
    <property type="component" value="Unassembled WGS sequence"/>
</dbReference>
<accession>A0A1G9NKW3</accession>